<dbReference type="EMBL" id="UINC01095482">
    <property type="protein sequence ID" value="SVC51599.1"/>
    <property type="molecule type" value="Genomic_DNA"/>
</dbReference>
<evidence type="ECO:0008006" key="2">
    <source>
        <dbReference type="Google" id="ProtNLM"/>
    </source>
</evidence>
<protein>
    <recommendedName>
        <fullName evidence="2">Sialidase domain-containing protein</fullName>
    </recommendedName>
</protein>
<name>A0A382MRX1_9ZZZZ</name>
<dbReference type="CDD" id="cd15482">
    <property type="entry name" value="Sialidase_non-viral"/>
    <property type="match status" value="1"/>
</dbReference>
<dbReference type="InterPro" id="IPR036278">
    <property type="entry name" value="Sialidase_sf"/>
</dbReference>
<gene>
    <name evidence="1" type="ORF">METZ01_LOCUS304453</name>
</gene>
<reference evidence="1" key="1">
    <citation type="submission" date="2018-05" db="EMBL/GenBank/DDBJ databases">
        <authorList>
            <person name="Lanie J.A."/>
            <person name="Ng W.-L."/>
            <person name="Kazmierczak K.M."/>
            <person name="Andrzejewski T.M."/>
            <person name="Davidsen T.M."/>
            <person name="Wayne K.J."/>
            <person name="Tettelin H."/>
            <person name="Glass J.I."/>
            <person name="Rusch D."/>
            <person name="Podicherti R."/>
            <person name="Tsui H.-C.T."/>
            <person name="Winkler M.E."/>
        </authorList>
    </citation>
    <scope>NUCLEOTIDE SEQUENCE</scope>
</reference>
<dbReference type="SUPFAM" id="SSF50939">
    <property type="entry name" value="Sialidases"/>
    <property type="match status" value="1"/>
</dbReference>
<evidence type="ECO:0000313" key="1">
    <source>
        <dbReference type="EMBL" id="SVC51599.1"/>
    </source>
</evidence>
<dbReference type="Gene3D" id="2.120.10.10">
    <property type="match status" value="1"/>
</dbReference>
<accession>A0A382MRX1</accession>
<proteinExistence type="predicted"/>
<dbReference type="AlphaFoldDB" id="A0A382MRX1"/>
<sequence length="150" mass="17131">MEPDPNPPLQDTIVQPHDAPDVGLKVRLGEPVPVMLAPEGDDRWGFFMFPSIWRLRDGRLVCAVTLGGDHMPTEMDYHYLWYLSDDDGKHWTHTVMDVPEAEALLRERFSLPSGRQIYYQPKLVSLDLIDAEPYPLNPEAEVGFMQGIEL</sequence>
<organism evidence="1">
    <name type="scientific">marine metagenome</name>
    <dbReference type="NCBI Taxonomy" id="408172"/>
    <lineage>
        <taxon>unclassified sequences</taxon>
        <taxon>metagenomes</taxon>
        <taxon>ecological metagenomes</taxon>
    </lineage>
</organism>
<feature type="non-terminal residue" evidence="1">
    <location>
        <position position="150"/>
    </location>
</feature>